<accession>A0AAU8FJZ5</accession>
<proteinExistence type="predicted"/>
<sequence length="226" mass="25644">MTVTNNFKRYIKYSSPGINKTENQDNYLILETEAFALFAVFDGVGSAQNSKVGTEIAKTFISQHFSKFIRETKVSLNALMFECNNYLIEQNIPEIYTTYCTALLHKDHNDLFFSSLGDSRIYLVSDQYLEQITTDDKSLLAKNVLTKCLGMNDLSLKDFTQGNIDLGVDSILLCTDGFYNLLETDKKKFFETLNKKNLQSIYSGLVSLISNKNVDDSTFIMISQDV</sequence>
<dbReference type="SUPFAM" id="SSF81606">
    <property type="entry name" value="PP2C-like"/>
    <property type="match status" value="1"/>
</dbReference>
<protein>
    <submittedName>
        <fullName evidence="2">Protein phosphatase 2C domain-containing protein</fullName>
    </submittedName>
</protein>
<name>A0AAU8FJZ5_9BACT</name>
<dbReference type="RefSeq" id="WP_353719352.1">
    <property type="nucleotide sequence ID" value="NZ_CP159289.1"/>
</dbReference>
<evidence type="ECO:0000259" key="1">
    <source>
        <dbReference type="PROSITE" id="PS51746"/>
    </source>
</evidence>
<reference evidence="2" key="1">
    <citation type="submission" date="2024-06" db="EMBL/GenBank/DDBJ databases">
        <title>Sequencing and assembly of the genome of Dyadobacter sp. strain 676, a symbiont of Cyamopsis tetragonoloba.</title>
        <authorList>
            <person name="Guro P."/>
            <person name="Sazanova A."/>
            <person name="Kuznetsova I."/>
            <person name="Belimov A."/>
            <person name="Safronova V."/>
        </authorList>
    </citation>
    <scope>NUCLEOTIDE SEQUENCE</scope>
    <source>
        <strain evidence="2">676</strain>
    </source>
</reference>
<gene>
    <name evidence="2" type="ORF">ABV298_27555</name>
</gene>
<dbReference type="Pfam" id="PF13672">
    <property type="entry name" value="PP2C_2"/>
    <property type="match status" value="1"/>
</dbReference>
<dbReference type="SMART" id="SM00331">
    <property type="entry name" value="PP2C_SIG"/>
    <property type="match status" value="1"/>
</dbReference>
<dbReference type="AlphaFoldDB" id="A0AAU8FJZ5"/>
<feature type="domain" description="PPM-type phosphatase" evidence="1">
    <location>
        <begin position="9"/>
        <end position="224"/>
    </location>
</feature>
<evidence type="ECO:0000313" key="2">
    <source>
        <dbReference type="EMBL" id="XCH24029.1"/>
    </source>
</evidence>
<dbReference type="EMBL" id="CP159289">
    <property type="protein sequence ID" value="XCH24029.1"/>
    <property type="molecule type" value="Genomic_DNA"/>
</dbReference>
<dbReference type="InterPro" id="IPR001932">
    <property type="entry name" value="PPM-type_phosphatase-like_dom"/>
</dbReference>
<organism evidence="2">
    <name type="scientific">Dyadobacter sp. 676</name>
    <dbReference type="NCBI Taxonomy" id="3088362"/>
    <lineage>
        <taxon>Bacteria</taxon>
        <taxon>Pseudomonadati</taxon>
        <taxon>Bacteroidota</taxon>
        <taxon>Cytophagia</taxon>
        <taxon>Cytophagales</taxon>
        <taxon>Spirosomataceae</taxon>
        <taxon>Dyadobacter</taxon>
    </lineage>
</organism>
<dbReference type="PROSITE" id="PS51746">
    <property type="entry name" value="PPM_2"/>
    <property type="match status" value="1"/>
</dbReference>
<dbReference type="InterPro" id="IPR036457">
    <property type="entry name" value="PPM-type-like_dom_sf"/>
</dbReference>
<dbReference type="Gene3D" id="3.60.40.10">
    <property type="entry name" value="PPM-type phosphatase domain"/>
    <property type="match status" value="1"/>
</dbReference>
<dbReference type="SMART" id="SM00332">
    <property type="entry name" value="PP2Cc"/>
    <property type="match status" value="1"/>
</dbReference>